<organism>
    <name type="scientific">Pediculus humanus subsp. corporis</name>
    <name type="common">Body louse</name>
    <dbReference type="NCBI Taxonomy" id="121224"/>
    <lineage>
        <taxon>Eukaryota</taxon>
        <taxon>Metazoa</taxon>
        <taxon>Ecdysozoa</taxon>
        <taxon>Arthropoda</taxon>
        <taxon>Hexapoda</taxon>
        <taxon>Insecta</taxon>
        <taxon>Pterygota</taxon>
        <taxon>Neoptera</taxon>
        <taxon>Paraneoptera</taxon>
        <taxon>Psocodea</taxon>
        <taxon>Troctomorpha</taxon>
        <taxon>Phthiraptera</taxon>
        <taxon>Anoplura</taxon>
        <taxon>Pediculidae</taxon>
        <taxon>Pediculus</taxon>
    </lineage>
</organism>
<dbReference type="PRINTS" id="PR00837">
    <property type="entry name" value="V5TPXLIKE"/>
</dbReference>
<evidence type="ECO:0000259" key="1">
    <source>
        <dbReference type="SMART" id="SM00198"/>
    </source>
</evidence>
<reference evidence="2" key="2">
    <citation type="submission" date="2007-04" db="EMBL/GenBank/DDBJ databases">
        <title>The genome of the human body louse.</title>
        <authorList>
            <consortium name="The Human Body Louse Genome Consortium"/>
            <person name="Kirkness E."/>
            <person name="Walenz B."/>
            <person name="Hass B."/>
            <person name="Bruggner R."/>
            <person name="Strausberg R."/>
        </authorList>
    </citation>
    <scope>NUCLEOTIDE SEQUENCE</scope>
    <source>
        <strain evidence="2">USDA</strain>
    </source>
</reference>
<dbReference type="SMART" id="SM00198">
    <property type="entry name" value="SCP"/>
    <property type="match status" value="1"/>
</dbReference>
<dbReference type="RefSeq" id="XP_002425988.1">
    <property type="nucleotide sequence ID" value="XM_002425943.1"/>
</dbReference>
<evidence type="ECO:0000313" key="4">
    <source>
        <dbReference type="Proteomes" id="UP000009046"/>
    </source>
</evidence>
<dbReference type="SUPFAM" id="SSF55797">
    <property type="entry name" value="PR-1-like"/>
    <property type="match status" value="1"/>
</dbReference>
<dbReference type="KEGG" id="phu:Phum_PHUM230360"/>
<dbReference type="STRING" id="121224.E0VIP4"/>
<dbReference type="OrthoDB" id="337038at2759"/>
<dbReference type="Pfam" id="PF00188">
    <property type="entry name" value="CAP"/>
    <property type="match status" value="1"/>
</dbReference>
<dbReference type="EnsemblMetazoa" id="PHUM230360-RA">
    <property type="protein sequence ID" value="PHUM230360-PA"/>
    <property type="gene ID" value="PHUM230360"/>
</dbReference>
<dbReference type="InterPro" id="IPR018244">
    <property type="entry name" value="Allrgn_V5/Tpx1_CS"/>
</dbReference>
<dbReference type="FunFam" id="3.40.33.10:FF:000002">
    <property type="entry name" value="Golgi-associated plant pathogenesis-related protein 1"/>
    <property type="match status" value="1"/>
</dbReference>
<dbReference type="PROSITE" id="PS01009">
    <property type="entry name" value="CRISP_1"/>
    <property type="match status" value="1"/>
</dbReference>
<dbReference type="EMBL" id="DS235201">
    <property type="protein sequence ID" value="EEB13250.1"/>
    <property type="molecule type" value="Genomic_DNA"/>
</dbReference>
<dbReference type="AlphaFoldDB" id="E0VIP4"/>
<evidence type="ECO:0000313" key="3">
    <source>
        <dbReference type="EnsemblMetazoa" id="PHUM230360-PA"/>
    </source>
</evidence>
<name>E0VIP4_PEDHC</name>
<dbReference type="eggNOG" id="KOG3017">
    <property type="taxonomic scope" value="Eukaryota"/>
</dbReference>
<reference evidence="2" key="1">
    <citation type="submission" date="2007-04" db="EMBL/GenBank/DDBJ databases">
        <title>Annotation of Pediculus humanus corporis strain USDA.</title>
        <authorList>
            <person name="Kirkness E."/>
            <person name="Hannick L."/>
            <person name="Hass B."/>
            <person name="Bruggner R."/>
            <person name="Lawson D."/>
            <person name="Bidwell S."/>
            <person name="Joardar V."/>
            <person name="Caler E."/>
            <person name="Walenz B."/>
            <person name="Inman J."/>
            <person name="Schobel S."/>
            <person name="Galinsky K."/>
            <person name="Amedeo P."/>
            <person name="Strausberg R."/>
        </authorList>
    </citation>
    <scope>NUCLEOTIDE SEQUENCE</scope>
    <source>
        <strain evidence="2">USDA</strain>
    </source>
</reference>
<dbReference type="VEuPathDB" id="VectorBase:PHUM230360"/>
<reference evidence="3" key="3">
    <citation type="submission" date="2021-02" db="UniProtKB">
        <authorList>
            <consortium name="EnsemblMetazoa"/>
        </authorList>
    </citation>
    <scope>IDENTIFICATION</scope>
    <source>
        <strain evidence="3">USDA</strain>
    </source>
</reference>
<protein>
    <recommendedName>
        <fullName evidence="1">SCP domain-containing protein</fullName>
    </recommendedName>
</protein>
<dbReference type="InterPro" id="IPR034113">
    <property type="entry name" value="SCP_GAPR1-like"/>
</dbReference>
<feature type="domain" description="SCP" evidence="1">
    <location>
        <begin position="85"/>
        <end position="220"/>
    </location>
</feature>
<dbReference type="OMA" id="DETRHSK"/>
<dbReference type="InterPro" id="IPR014044">
    <property type="entry name" value="CAP_dom"/>
</dbReference>
<dbReference type="InterPro" id="IPR001283">
    <property type="entry name" value="CRISP-related"/>
</dbReference>
<sequence>MNSRTTTETKREISVKGDLIVVKTCEKTTTILPGKDPVIKEVTKVEEFVGEDGLKRLPEDFRRQLENIYDKKTVSPSNKIAVKENFAEDCLAEHNKYRKAHGVPPLIMSMELVKICEKRVRELSETDRLTNNPNANYGESVGCFWSTDPDHQINPAELMYRWYAERKNYNYNAEPSNLNAGHFTQMVWKNSTEFGIAAAKSNSNKIFVIAAYRAPGNCIGQFKNNVLPPT</sequence>
<dbReference type="Gene3D" id="3.40.33.10">
    <property type="entry name" value="CAP"/>
    <property type="match status" value="1"/>
</dbReference>
<dbReference type="CTD" id="8229902"/>
<evidence type="ECO:0000313" key="2">
    <source>
        <dbReference type="EMBL" id="EEB13250.1"/>
    </source>
</evidence>
<gene>
    <name evidence="3" type="primary">8229902</name>
    <name evidence="2" type="ORF">Phum_PHUM230360</name>
</gene>
<dbReference type="GO" id="GO:0005576">
    <property type="term" value="C:extracellular region"/>
    <property type="evidence" value="ECO:0007669"/>
    <property type="project" value="UniProtKB-SubCell"/>
</dbReference>
<dbReference type="InterPro" id="IPR035940">
    <property type="entry name" value="CAP_sf"/>
</dbReference>
<dbReference type="HOGENOM" id="CLU_035730_9_0_1"/>
<dbReference type="EMBL" id="AAZO01002675">
    <property type="status" value="NOT_ANNOTATED_CDS"/>
    <property type="molecule type" value="Genomic_DNA"/>
</dbReference>
<keyword evidence="4" id="KW-1185">Reference proteome</keyword>
<proteinExistence type="predicted"/>
<dbReference type="GeneID" id="8229902"/>
<dbReference type="CDD" id="cd05382">
    <property type="entry name" value="CAP_GAPR1-like"/>
    <property type="match status" value="1"/>
</dbReference>
<dbReference type="Proteomes" id="UP000009046">
    <property type="component" value="Unassembled WGS sequence"/>
</dbReference>
<dbReference type="PANTHER" id="PTHR10334">
    <property type="entry name" value="CYSTEINE-RICH SECRETORY PROTEIN-RELATED"/>
    <property type="match status" value="1"/>
</dbReference>
<accession>E0VIP4</accession>
<dbReference type="InParanoid" id="E0VIP4"/>